<keyword evidence="2" id="KW-1185">Reference proteome</keyword>
<evidence type="ECO:0000313" key="1">
    <source>
        <dbReference type="EMBL" id="KFG71504.1"/>
    </source>
</evidence>
<dbReference type="STRING" id="1915400.FM21_35210"/>
<comment type="caution">
    <text evidence="1">The sequence shown here is derived from an EMBL/GenBank/DDBJ whole genome shotgun (WGS) entry which is preliminary data.</text>
</comment>
<reference evidence="1 2" key="1">
    <citation type="submission" date="2014-05" db="EMBL/GenBank/DDBJ databases">
        <title>Complete genome sequence of the Streptomyces mutabilis TRM45540.</title>
        <authorList>
            <person name="Luo X."/>
            <person name="Zhang L."/>
        </authorList>
    </citation>
    <scope>NUCLEOTIDE SEQUENCE [LARGE SCALE GENOMIC DNA]</scope>
    <source>
        <strain evidence="1 2">TRM45540</strain>
    </source>
</reference>
<dbReference type="RefSeq" id="WP_043386069.1">
    <property type="nucleotide sequence ID" value="NZ_KN039950.1"/>
</dbReference>
<dbReference type="Proteomes" id="UP000029095">
    <property type="component" value="Unassembled WGS sequence"/>
</dbReference>
<name>A0A086MRI6_9ACTN</name>
<accession>A0A086MRI6</accession>
<sequence>MATSIVDRQRTWKSLRREALAQLAATMTVPEIADLFGIAADTARARLAAHGLVARPVTRRRPRSTLNHRQLIPCTANTVLGTACGAPLDPDGTCRWTHQHTAGQ</sequence>
<dbReference type="EMBL" id="JNFQ01000007">
    <property type="protein sequence ID" value="KFG71504.1"/>
    <property type="molecule type" value="Genomic_DNA"/>
</dbReference>
<protein>
    <submittedName>
        <fullName evidence="1">Uncharacterized protein</fullName>
    </submittedName>
</protein>
<evidence type="ECO:0000313" key="2">
    <source>
        <dbReference type="Proteomes" id="UP000029095"/>
    </source>
</evidence>
<dbReference type="AlphaFoldDB" id="A0A086MRI6"/>
<gene>
    <name evidence="1" type="ORF">FM21_35210</name>
</gene>
<dbReference type="HOGENOM" id="CLU_2248623_0_0_11"/>
<proteinExistence type="predicted"/>
<organism evidence="1 2">
    <name type="scientific">Streptomyces mutabilis</name>
    <dbReference type="NCBI Taxonomy" id="67332"/>
    <lineage>
        <taxon>Bacteria</taxon>
        <taxon>Bacillati</taxon>
        <taxon>Actinomycetota</taxon>
        <taxon>Actinomycetes</taxon>
        <taxon>Kitasatosporales</taxon>
        <taxon>Streptomycetaceae</taxon>
        <taxon>Streptomyces</taxon>
    </lineage>
</organism>